<dbReference type="AlphaFoldDB" id="A0A5P9P464"/>
<dbReference type="Proteomes" id="UP000326170">
    <property type="component" value="Chromosome"/>
</dbReference>
<dbReference type="EMBL" id="CP045488">
    <property type="protein sequence ID" value="QFU82767.1"/>
    <property type="molecule type" value="Genomic_DNA"/>
</dbReference>
<name>A0A5P9P464_9EURY</name>
<evidence type="ECO:0000313" key="2">
    <source>
        <dbReference type="EMBL" id="QFU82767.1"/>
    </source>
</evidence>
<evidence type="ECO:0000256" key="1">
    <source>
        <dbReference type="SAM" id="MobiDB-lite"/>
    </source>
</evidence>
<protein>
    <submittedName>
        <fullName evidence="2">Uncharacterized protein</fullName>
    </submittedName>
</protein>
<dbReference type="KEGG" id="nas:GCU68_09635"/>
<gene>
    <name evidence="2" type="ORF">GCU68_09635</name>
</gene>
<proteinExistence type="predicted"/>
<organism evidence="2 3">
    <name type="scientific">Natronorubrum aibiense</name>
    <dbReference type="NCBI Taxonomy" id="348826"/>
    <lineage>
        <taxon>Archaea</taxon>
        <taxon>Methanobacteriati</taxon>
        <taxon>Methanobacteriota</taxon>
        <taxon>Stenosarchaea group</taxon>
        <taxon>Halobacteria</taxon>
        <taxon>Halobacteriales</taxon>
        <taxon>Natrialbaceae</taxon>
        <taxon>Natronorubrum</taxon>
    </lineage>
</organism>
<accession>A0A5P9P464</accession>
<sequence>MHDESAIRSERREREPQESERGGTTRERRLEREPRTVRSMCDPFQSLRYAIGCQPFWPPMGFTLFSQLGKPRTT</sequence>
<evidence type="ECO:0000313" key="3">
    <source>
        <dbReference type="Proteomes" id="UP000326170"/>
    </source>
</evidence>
<feature type="region of interest" description="Disordered" evidence="1">
    <location>
        <begin position="1"/>
        <end position="35"/>
    </location>
</feature>
<keyword evidence="3" id="KW-1185">Reference proteome</keyword>
<reference evidence="2 3" key="1">
    <citation type="journal article" date="2007" name="Int. J. Syst. Evol. Microbiol.">
        <title>Natronorubrum sulfidifaciens sp. nov., an extremely haloalkaliphilic archaeon isolated from Aiding salt lake in Xin-Jiang, China.</title>
        <authorList>
            <person name="Cui H.L."/>
            <person name="Tohty D."/>
            <person name="Liu H.C."/>
            <person name="Liu S.J."/>
            <person name="Oren A."/>
            <person name="Zhou P.J."/>
        </authorList>
    </citation>
    <scope>NUCLEOTIDE SEQUENCE [LARGE SCALE GENOMIC DNA]</scope>
    <source>
        <strain evidence="2 3">7-3</strain>
    </source>
</reference>